<reference evidence="7 8" key="1">
    <citation type="submission" date="2021-03" db="EMBL/GenBank/DDBJ databases">
        <title>Genomic Encyclopedia of Type Strains, Phase IV (KMG-IV): sequencing the most valuable type-strain genomes for metagenomic binning, comparative biology and taxonomic classification.</title>
        <authorList>
            <person name="Goeker M."/>
        </authorList>
    </citation>
    <scope>NUCLEOTIDE SEQUENCE [LARGE SCALE GENOMIC DNA]</scope>
    <source>
        <strain evidence="7 8">DSM 24004</strain>
    </source>
</reference>
<protein>
    <submittedName>
        <fullName evidence="7">Holin-like protein</fullName>
    </submittedName>
</protein>
<comment type="subcellular location">
    <subcellularLocation>
        <location evidence="1">Cell membrane</location>
        <topology evidence="1">Multi-pass membrane protein</topology>
    </subcellularLocation>
</comment>
<evidence type="ECO:0000256" key="6">
    <source>
        <dbReference type="SAM" id="Phobius"/>
    </source>
</evidence>
<feature type="transmembrane region" description="Helical" evidence="6">
    <location>
        <begin position="90"/>
        <end position="120"/>
    </location>
</feature>
<proteinExistence type="predicted"/>
<dbReference type="PANTHER" id="PTHR33931">
    <property type="entry name" value="HOLIN-LIKE PROTEIN CIDA-RELATED"/>
    <property type="match status" value="1"/>
</dbReference>
<comment type="caution">
    <text evidence="7">The sequence shown here is derived from an EMBL/GenBank/DDBJ whole genome shotgun (WGS) entry which is preliminary data.</text>
</comment>
<keyword evidence="2" id="KW-1003">Cell membrane</keyword>
<keyword evidence="3 6" id="KW-0812">Transmembrane</keyword>
<dbReference type="EMBL" id="JAGGKS010000006">
    <property type="protein sequence ID" value="MBP1926317.1"/>
    <property type="molecule type" value="Genomic_DNA"/>
</dbReference>
<evidence type="ECO:0000256" key="3">
    <source>
        <dbReference type="ARBA" id="ARBA00022692"/>
    </source>
</evidence>
<gene>
    <name evidence="7" type="ORF">J2Z76_002182</name>
</gene>
<keyword evidence="8" id="KW-1185">Reference proteome</keyword>
<feature type="transmembrane region" description="Helical" evidence="6">
    <location>
        <begin position="65"/>
        <end position="84"/>
    </location>
</feature>
<dbReference type="InterPro" id="IPR005538">
    <property type="entry name" value="LrgA/CidA"/>
</dbReference>
<name>A0ABS4GF39_9FIRM</name>
<evidence type="ECO:0000256" key="2">
    <source>
        <dbReference type="ARBA" id="ARBA00022475"/>
    </source>
</evidence>
<accession>A0ABS4GF39</accession>
<evidence type="ECO:0000256" key="4">
    <source>
        <dbReference type="ARBA" id="ARBA00022989"/>
    </source>
</evidence>
<feature type="transmembrane region" description="Helical" evidence="6">
    <location>
        <begin position="7"/>
        <end position="25"/>
    </location>
</feature>
<sequence length="127" mass="14533">MQKIIKILLQIAIIYVIYIIGNYISKIISPIIIIPGSLIGMMILFIFLCTNIVKLSMIVDTGNFLLKYMGLFFVPLVVGIMDSFELIQDNFLQLLIILVISCISVMFVSCKVTDLLIIFFRKEQNYD</sequence>
<evidence type="ECO:0000313" key="7">
    <source>
        <dbReference type="EMBL" id="MBP1926317.1"/>
    </source>
</evidence>
<evidence type="ECO:0000313" key="8">
    <source>
        <dbReference type="Proteomes" id="UP001519342"/>
    </source>
</evidence>
<dbReference type="Proteomes" id="UP001519342">
    <property type="component" value="Unassembled WGS sequence"/>
</dbReference>
<evidence type="ECO:0000256" key="1">
    <source>
        <dbReference type="ARBA" id="ARBA00004651"/>
    </source>
</evidence>
<keyword evidence="4 6" id="KW-1133">Transmembrane helix</keyword>
<organism evidence="7 8">
    <name type="scientific">Sedimentibacter acidaminivorans</name>
    <dbReference type="NCBI Taxonomy" id="913099"/>
    <lineage>
        <taxon>Bacteria</taxon>
        <taxon>Bacillati</taxon>
        <taxon>Bacillota</taxon>
        <taxon>Tissierellia</taxon>
        <taxon>Sedimentibacter</taxon>
    </lineage>
</organism>
<evidence type="ECO:0000256" key="5">
    <source>
        <dbReference type="ARBA" id="ARBA00023136"/>
    </source>
</evidence>
<keyword evidence="5 6" id="KW-0472">Membrane</keyword>
<dbReference type="RefSeq" id="WP_209512053.1">
    <property type="nucleotide sequence ID" value="NZ_JAGGKS010000006.1"/>
</dbReference>
<dbReference type="Pfam" id="PF03788">
    <property type="entry name" value="LrgA"/>
    <property type="match status" value="1"/>
</dbReference>
<dbReference type="PANTHER" id="PTHR33931:SF2">
    <property type="entry name" value="HOLIN-LIKE PROTEIN CIDA"/>
    <property type="match status" value="1"/>
</dbReference>
<feature type="transmembrane region" description="Helical" evidence="6">
    <location>
        <begin position="31"/>
        <end position="53"/>
    </location>
</feature>